<name>A0A221S410_9VIRU</name>
<dbReference type="SMART" id="SM00883">
    <property type="entry name" value="Cpn10"/>
    <property type="match status" value="1"/>
</dbReference>
<dbReference type="InterPro" id="IPR020818">
    <property type="entry name" value="Chaperonin_GroES"/>
</dbReference>
<dbReference type="EMBL" id="KU970949">
    <property type="protein sequence ID" value="ASN63543.1"/>
    <property type="molecule type" value="Genomic_DNA"/>
</dbReference>
<evidence type="ECO:0000256" key="1">
    <source>
        <dbReference type="ARBA" id="ARBA00023186"/>
    </source>
</evidence>
<evidence type="ECO:0000313" key="2">
    <source>
        <dbReference type="EMBL" id="ASN63543.1"/>
    </source>
</evidence>
<dbReference type="InterPro" id="IPR037124">
    <property type="entry name" value="Chaperonin_GroES_sf"/>
</dbReference>
<dbReference type="InterPro" id="IPR011032">
    <property type="entry name" value="GroES-like_sf"/>
</dbReference>
<keyword evidence="1" id="KW-0143">Chaperone</keyword>
<dbReference type="SUPFAM" id="SSF50129">
    <property type="entry name" value="GroES-like"/>
    <property type="match status" value="1"/>
</dbReference>
<organism evidence="2">
    <name type="scientific">uncultured virus</name>
    <dbReference type="NCBI Taxonomy" id="340016"/>
    <lineage>
        <taxon>Viruses</taxon>
        <taxon>environmental samples</taxon>
    </lineage>
</organism>
<proteinExistence type="predicted"/>
<dbReference type="CDD" id="cd00320">
    <property type="entry name" value="cpn10"/>
    <property type="match status" value="1"/>
</dbReference>
<sequence length="162" mass="18095">MSKTLYLPEHVAQKMNKEKEAAKAESSSVDSAYVNAQDRVLDPALLDKPLLERLPQPTGWRVLVMPYQGASKTQGGIYIPDEVRDREAVATVVAYVLKVGPLAYQDPDKFGKKAEPWCKEGQWVCIGRYSGSRFKIDGGEVRIINDDEVIATIHEPNDIKHV</sequence>
<accession>A0A221S410</accession>
<dbReference type="GO" id="GO:0005524">
    <property type="term" value="F:ATP binding"/>
    <property type="evidence" value="ECO:0007669"/>
    <property type="project" value="InterPro"/>
</dbReference>
<gene>
    <name evidence="2" type="primary">groES</name>
</gene>
<protein>
    <submittedName>
        <fullName evidence="2">Co-chaperonin GroES</fullName>
    </submittedName>
</protein>
<dbReference type="GO" id="GO:0044183">
    <property type="term" value="F:protein folding chaperone"/>
    <property type="evidence" value="ECO:0007669"/>
    <property type="project" value="InterPro"/>
</dbReference>
<reference evidence="2" key="1">
    <citation type="submission" date="2016-03" db="EMBL/GenBank/DDBJ databases">
        <title>Novel chaperonins are prevalent in the virioplankton and link to viral biology and ecology.</title>
        <authorList>
            <person name="Marine R.L."/>
            <person name="Nasko D.J."/>
            <person name="Polson S.W."/>
            <person name="Wommack K.E."/>
        </authorList>
    </citation>
    <scope>NUCLEOTIDE SEQUENCE</scope>
</reference>
<dbReference type="Pfam" id="PF00166">
    <property type="entry name" value="Cpn10"/>
    <property type="match status" value="1"/>
</dbReference>
<dbReference type="Gene3D" id="2.30.33.40">
    <property type="entry name" value="GroES chaperonin"/>
    <property type="match status" value="1"/>
</dbReference>